<dbReference type="RefSeq" id="WP_035194563.1">
    <property type="nucleotide sequence ID" value="NZ_JJRY01000004.1"/>
</dbReference>
<organism evidence="1 2">
    <name type="scientific">Schinkia azotoformans MEV2011</name>
    <dbReference type="NCBI Taxonomy" id="1348973"/>
    <lineage>
        <taxon>Bacteria</taxon>
        <taxon>Bacillati</taxon>
        <taxon>Bacillota</taxon>
        <taxon>Bacilli</taxon>
        <taxon>Bacillales</taxon>
        <taxon>Bacillaceae</taxon>
        <taxon>Calidifontibacillus/Schinkia group</taxon>
        <taxon>Schinkia</taxon>
    </lineage>
</organism>
<dbReference type="NCBIfam" id="TIGR01687">
    <property type="entry name" value="moaD_arch"/>
    <property type="match status" value="1"/>
</dbReference>
<dbReference type="OrthoDB" id="2112016at2"/>
<evidence type="ECO:0000313" key="1">
    <source>
        <dbReference type="EMBL" id="KEF39133.1"/>
    </source>
</evidence>
<dbReference type="PATRIC" id="fig|1348973.3.peg.1486"/>
<dbReference type="NCBIfam" id="NF041918">
    <property type="entry name" value="SAMP1"/>
    <property type="match status" value="1"/>
</dbReference>
<comment type="caution">
    <text evidence="1">The sequence shown here is derived from an EMBL/GenBank/DDBJ whole genome shotgun (WGS) entry which is preliminary data.</text>
</comment>
<dbReference type="InterPro" id="IPR054834">
    <property type="entry name" value="SAMP1_3"/>
</dbReference>
<proteinExistence type="predicted"/>
<dbReference type="PANTHER" id="PTHR38031">
    <property type="entry name" value="SULFUR CARRIER PROTEIN SLR0821-RELATED"/>
    <property type="match status" value="1"/>
</dbReference>
<accession>A0A072NQJ6</accession>
<dbReference type="InterPro" id="IPR012675">
    <property type="entry name" value="Beta-grasp_dom_sf"/>
</dbReference>
<protein>
    <submittedName>
        <fullName evidence="1">Molybdopterin synthase subunit MoaD</fullName>
    </submittedName>
</protein>
<dbReference type="CDD" id="cd17505">
    <property type="entry name" value="Ubl_SAMP1_like"/>
    <property type="match status" value="1"/>
</dbReference>
<dbReference type="InterPro" id="IPR016155">
    <property type="entry name" value="Mopterin_synth/thiamin_S_b"/>
</dbReference>
<dbReference type="Proteomes" id="UP000027936">
    <property type="component" value="Unassembled WGS sequence"/>
</dbReference>
<dbReference type="InterPro" id="IPR052045">
    <property type="entry name" value="Sulfur_Carrier/Prot_Modifier"/>
</dbReference>
<evidence type="ECO:0000313" key="2">
    <source>
        <dbReference type="Proteomes" id="UP000027936"/>
    </source>
</evidence>
<dbReference type="EMBL" id="JJRY01000004">
    <property type="protein sequence ID" value="KEF39133.1"/>
    <property type="molecule type" value="Genomic_DNA"/>
</dbReference>
<dbReference type="SUPFAM" id="SSF54285">
    <property type="entry name" value="MoaD/ThiS"/>
    <property type="match status" value="1"/>
</dbReference>
<gene>
    <name evidence="1" type="ORF">M670_01522</name>
</gene>
<name>A0A072NQJ6_SCHAZ</name>
<dbReference type="Gene3D" id="3.10.20.30">
    <property type="match status" value="1"/>
</dbReference>
<dbReference type="PANTHER" id="PTHR38031:SF1">
    <property type="entry name" value="SULFUR CARRIER PROTEIN CYSO"/>
    <property type="match status" value="1"/>
</dbReference>
<reference evidence="1 2" key="1">
    <citation type="submission" date="2014-04" db="EMBL/GenBank/DDBJ databases">
        <title>Draft genome sequence of Bacillus azotoformans MEV2011, a (co-) denitrifying strain unable to grow in the presence of oxygen.</title>
        <authorList>
            <person name="Nielsen M."/>
            <person name="Schreiber L."/>
            <person name="Finster K."/>
            <person name="Schramm A."/>
        </authorList>
    </citation>
    <scope>NUCLEOTIDE SEQUENCE [LARGE SCALE GENOMIC DNA]</scope>
    <source>
        <strain evidence="1 2">MEV2011</strain>
    </source>
</reference>
<dbReference type="AlphaFoldDB" id="A0A072NQJ6"/>
<dbReference type="InterPro" id="IPR010038">
    <property type="entry name" value="MoaD_arc-typ"/>
</dbReference>
<dbReference type="Pfam" id="PF02597">
    <property type="entry name" value="ThiS"/>
    <property type="match status" value="1"/>
</dbReference>
<dbReference type="InterPro" id="IPR003749">
    <property type="entry name" value="ThiS/MoaD-like"/>
</dbReference>
<sequence>MKVQVKVFANLREICNASVVEVETESLVVIDILEELVKMFPAMEDEIFTEERTLKSFVHVFINGHNIIHKDGLLTKINPDDQFALFPPVAGG</sequence>